<evidence type="ECO:0000256" key="4">
    <source>
        <dbReference type="SAM" id="Coils"/>
    </source>
</evidence>
<dbReference type="EMBL" id="FTOO01000001">
    <property type="protein sequence ID" value="SIS51113.1"/>
    <property type="molecule type" value="Genomic_DNA"/>
</dbReference>
<comment type="subunit">
    <text evidence="3">Interacts with 100S ribosomes.</text>
</comment>
<dbReference type="InterPro" id="IPR038416">
    <property type="entry name" value="Ribosom_S30AE_C_sf"/>
</dbReference>
<keyword evidence="2 3" id="KW-0810">Translation regulation</keyword>
<dbReference type="InterPro" id="IPR050574">
    <property type="entry name" value="HPF/YfiA_ribosome-assoc"/>
</dbReference>
<dbReference type="InterPro" id="IPR036567">
    <property type="entry name" value="RHF-like"/>
</dbReference>
<dbReference type="InterPro" id="IPR003489">
    <property type="entry name" value="RHF/RaiA"/>
</dbReference>
<dbReference type="NCBIfam" id="TIGR00741">
    <property type="entry name" value="yfiA"/>
    <property type="match status" value="1"/>
</dbReference>
<dbReference type="OrthoDB" id="9794975at2"/>
<dbReference type="Pfam" id="PF16321">
    <property type="entry name" value="Ribosom_S30AE_C"/>
    <property type="match status" value="1"/>
</dbReference>
<evidence type="ECO:0000256" key="2">
    <source>
        <dbReference type="ARBA" id="ARBA00022845"/>
    </source>
</evidence>
<feature type="domain" description="Sigma 54 modulation/S30EA ribosomal protein C-terminal" evidence="5">
    <location>
        <begin position="128"/>
        <end position="183"/>
    </location>
</feature>
<dbReference type="InterPro" id="IPR034694">
    <property type="entry name" value="HPF_long/plastid"/>
</dbReference>
<dbReference type="AlphaFoldDB" id="A0A1N7JP19"/>
<accession>A0A1N7JP19</accession>
<comment type="function">
    <text evidence="3">Required for dimerization of active 70S ribosomes into 100S ribosomes in stationary phase; 100S ribosomes are translationally inactive and sometimes present during exponential growth.</text>
</comment>
<feature type="coiled-coil region" evidence="4">
    <location>
        <begin position="73"/>
        <end position="100"/>
    </location>
</feature>
<protein>
    <recommendedName>
        <fullName evidence="3">Ribosome hibernation promoting factor</fullName>
        <shortName evidence="3">HPF</shortName>
    </recommendedName>
</protein>
<keyword evidence="7" id="KW-1185">Reference proteome</keyword>
<dbReference type="PANTHER" id="PTHR33231:SF1">
    <property type="entry name" value="30S RIBOSOMAL PROTEIN"/>
    <property type="match status" value="1"/>
</dbReference>
<dbReference type="Proteomes" id="UP000186156">
    <property type="component" value="Unassembled WGS sequence"/>
</dbReference>
<dbReference type="STRING" id="252246.SAMN05421799_101107"/>
<evidence type="ECO:0000313" key="7">
    <source>
        <dbReference type="Proteomes" id="UP000186156"/>
    </source>
</evidence>
<dbReference type="CDD" id="cd00552">
    <property type="entry name" value="RaiA"/>
    <property type="match status" value="1"/>
</dbReference>
<evidence type="ECO:0000256" key="3">
    <source>
        <dbReference type="HAMAP-Rule" id="MF_00839"/>
    </source>
</evidence>
<dbReference type="InterPro" id="IPR032528">
    <property type="entry name" value="Ribosom_S30AE_C"/>
</dbReference>
<evidence type="ECO:0000313" key="6">
    <source>
        <dbReference type="EMBL" id="SIS51113.1"/>
    </source>
</evidence>
<name>A0A1N7JP19_9BACL</name>
<dbReference type="Gene3D" id="3.30.160.100">
    <property type="entry name" value="Ribosome hibernation promotion factor-like"/>
    <property type="match status" value="1"/>
</dbReference>
<dbReference type="SUPFAM" id="SSF69754">
    <property type="entry name" value="Ribosome binding protein Y (YfiA homologue)"/>
    <property type="match status" value="1"/>
</dbReference>
<dbReference type="PANTHER" id="PTHR33231">
    <property type="entry name" value="30S RIBOSOMAL PROTEIN"/>
    <property type="match status" value="1"/>
</dbReference>
<comment type="similarity">
    <text evidence="3">Belongs to the HPF/YfiA ribosome-associated protein family. Long HPF subfamily.</text>
</comment>
<dbReference type="GO" id="GO:0022627">
    <property type="term" value="C:cytosolic small ribosomal subunit"/>
    <property type="evidence" value="ECO:0007669"/>
    <property type="project" value="TreeGrafter"/>
</dbReference>
<gene>
    <name evidence="3" type="primary">hpf</name>
    <name evidence="6" type="ORF">SAMN05421799_101107</name>
</gene>
<dbReference type="GO" id="GO:0045900">
    <property type="term" value="P:negative regulation of translational elongation"/>
    <property type="evidence" value="ECO:0007669"/>
    <property type="project" value="TreeGrafter"/>
</dbReference>
<dbReference type="GO" id="GO:0043024">
    <property type="term" value="F:ribosomal small subunit binding"/>
    <property type="evidence" value="ECO:0007669"/>
    <property type="project" value="TreeGrafter"/>
</dbReference>
<dbReference type="Gene3D" id="3.30.505.50">
    <property type="entry name" value="Sigma 54 modulation/S30EA ribosomal protein, C-terminal domain"/>
    <property type="match status" value="1"/>
</dbReference>
<evidence type="ECO:0000256" key="1">
    <source>
        <dbReference type="ARBA" id="ARBA00022490"/>
    </source>
</evidence>
<dbReference type="HAMAP" id="MF_00839">
    <property type="entry name" value="HPF"/>
    <property type="match status" value="1"/>
</dbReference>
<comment type="subcellular location">
    <subcellularLocation>
        <location evidence="3">Cytoplasm</location>
    </subcellularLocation>
</comment>
<proteinExistence type="inferred from homology"/>
<dbReference type="Pfam" id="PF02482">
    <property type="entry name" value="Ribosomal_S30AE"/>
    <property type="match status" value="1"/>
</dbReference>
<reference evidence="7" key="1">
    <citation type="submission" date="2017-01" db="EMBL/GenBank/DDBJ databases">
        <authorList>
            <person name="Varghese N."/>
            <person name="Submissions S."/>
        </authorList>
    </citation>
    <scope>NUCLEOTIDE SEQUENCE [LARGE SCALE GENOMIC DNA]</scope>
    <source>
        <strain evidence="7">DSM 16176</strain>
    </source>
</reference>
<keyword evidence="4" id="KW-0175">Coiled coil</keyword>
<organism evidence="6 7">
    <name type="scientific">Alicyclobacillus vulcanalis</name>
    <dbReference type="NCBI Taxonomy" id="252246"/>
    <lineage>
        <taxon>Bacteria</taxon>
        <taxon>Bacillati</taxon>
        <taxon>Bacillota</taxon>
        <taxon>Bacilli</taxon>
        <taxon>Bacillales</taxon>
        <taxon>Alicyclobacillaceae</taxon>
        <taxon>Alicyclobacillus</taxon>
    </lineage>
</organism>
<evidence type="ECO:0000259" key="5">
    <source>
        <dbReference type="Pfam" id="PF16321"/>
    </source>
</evidence>
<keyword evidence="1 3" id="KW-0963">Cytoplasm</keyword>
<sequence>MKVQVHGDNIAVTSALHQYVDKRISRLARFFEGENDKHVYVTMAVEGTDHRVEMTVYAYGVIFRVEEKSPDMYASIDLAADRLEEQIHRYKDKLTVSRRQRSRTGRESDALYQQRVVLAKTDELDVSDEFRVVRVKRFAMKPMTVQEAILQMNLLGHDFFVFTNADTDEMNVVYRRKNGDYGLIEPDGI</sequence>
<dbReference type="FunFam" id="3.30.505.50:FF:000001">
    <property type="entry name" value="Ribosome hibernation promoting factor"/>
    <property type="match status" value="1"/>
</dbReference>
<dbReference type="RefSeq" id="WP_076344009.1">
    <property type="nucleotide sequence ID" value="NZ_FTOO01000001.1"/>
</dbReference>